<dbReference type="Pfam" id="PF08220">
    <property type="entry name" value="HTH_DeoR"/>
    <property type="match status" value="1"/>
</dbReference>
<dbReference type="Gene3D" id="1.10.10.10">
    <property type="entry name" value="Winged helix-like DNA-binding domain superfamily/Winged helix DNA-binding domain"/>
    <property type="match status" value="1"/>
</dbReference>
<dbReference type="InterPro" id="IPR014036">
    <property type="entry name" value="DeoR-like_C"/>
</dbReference>
<dbReference type="EMBL" id="CP006842">
    <property type="protein sequence ID" value="AHW63946.1"/>
    <property type="molecule type" value="Genomic_DNA"/>
</dbReference>
<dbReference type="Proteomes" id="UP000023703">
    <property type="component" value="Chromosome"/>
</dbReference>
<evidence type="ECO:0000259" key="4">
    <source>
        <dbReference type="PROSITE" id="PS51000"/>
    </source>
</evidence>
<gene>
    <name evidence="5" type="primary">sucR</name>
    <name evidence="5" type="ORF">CGLY_07505</name>
</gene>
<dbReference type="SMART" id="SM01134">
    <property type="entry name" value="DeoRC"/>
    <property type="match status" value="1"/>
</dbReference>
<dbReference type="GO" id="GO:0003677">
    <property type="term" value="F:DNA binding"/>
    <property type="evidence" value="ECO:0007669"/>
    <property type="project" value="UniProtKB-KW"/>
</dbReference>
<evidence type="ECO:0000313" key="5">
    <source>
        <dbReference type="EMBL" id="AHW63946.1"/>
    </source>
</evidence>
<proteinExistence type="predicted"/>
<dbReference type="PANTHER" id="PTHR30363:SF44">
    <property type="entry name" value="AGA OPERON TRANSCRIPTIONAL REPRESSOR-RELATED"/>
    <property type="match status" value="1"/>
</dbReference>
<dbReference type="InterPro" id="IPR050313">
    <property type="entry name" value="Carb_Metab_HTH_regulators"/>
</dbReference>
<evidence type="ECO:0000313" key="6">
    <source>
        <dbReference type="Proteomes" id="UP000023703"/>
    </source>
</evidence>
<evidence type="ECO:0000256" key="2">
    <source>
        <dbReference type="ARBA" id="ARBA00023125"/>
    </source>
</evidence>
<evidence type="ECO:0000256" key="3">
    <source>
        <dbReference type="ARBA" id="ARBA00023163"/>
    </source>
</evidence>
<dbReference type="PROSITE" id="PS51000">
    <property type="entry name" value="HTH_DEOR_2"/>
    <property type="match status" value="1"/>
</dbReference>
<dbReference type="InterPro" id="IPR018356">
    <property type="entry name" value="Tscrpt_reg_HTH_DeoR_CS"/>
</dbReference>
<dbReference type="InterPro" id="IPR036388">
    <property type="entry name" value="WH-like_DNA-bd_sf"/>
</dbReference>
<dbReference type="InterPro" id="IPR036390">
    <property type="entry name" value="WH_DNA-bd_sf"/>
</dbReference>
<dbReference type="Pfam" id="PF00455">
    <property type="entry name" value="DeoRC"/>
    <property type="match status" value="1"/>
</dbReference>
<dbReference type="SUPFAM" id="SSF100950">
    <property type="entry name" value="NagB/RpiA/CoA transferase-like"/>
    <property type="match status" value="1"/>
</dbReference>
<dbReference type="eggNOG" id="COG1349">
    <property type="taxonomic scope" value="Bacteria"/>
</dbReference>
<accession>X5EBD7</accession>
<dbReference type="STRING" id="1404245.CGLY_07505"/>
<keyword evidence="1" id="KW-0805">Transcription regulation</keyword>
<reference evidence="5 6" key="1">
    <citation type="journal article" date="2015" name="Int. J. Syst. Evol. Microbiol.">
        <title>Revisiting Corynebacterium glyciniphilum (ex Kubota et al., 1972) sp. nov., nom. rev., isolated from putrefied banana.</title>
        <authorList>
            <person name="Al-Dilaimi A."/>
            <person name="Bednarz H."/>
            <person name="Lomker A."/>
            <person name="Niehaus K."/>
            <person name="Kalinowski J."/>
            <person name="Ruckert C."/>
        </authorList>
    </citation>
    <scope>NUCLEOTIDE SEQUENCE [LARGE SCALE GENOMIC DNA]</scope>
    <source>
        <strain evidence="5">AJ 3170</strain>
    </source>
</reference>
<evidence type="ECO:0000256" key="1">
    <source>
        <dbReference type="ARBA" id="ARBA00023015"/>
    </source>
</evidence>
<protein>
    <submittedName>
        <fullName evidence="5">Transcriptional regulator, DeoR-family</fullName>
    </submittedName>
</protein>
<keyword evidence="2" id="KW-0238">DNA-binding</keyword>
<sequence length="300" mass="32028">MFKTGVTSQRLRAIVASMSEPIPATGPEKRPDKRRENIVAYVTRHGTARVEELARHFDVSQMTVHRDLDSLAADHLLERVRGGARSVTPSMSELGVGQRRQLHRDIKSGLCALAAELIEDGAVVAIDDSTTLEPLVTVLPQRNPSALITHSLAAMSLHRQRTGAASIRLIGCGGQYIPETDSFLGAMTSEQLRRLSADITFVSTTSLRPAPGAAGGSSGIALFHPDTEAAETKRALLDIAPVKVLVVDSTKFGAPGVFKVADVEEFDHVIIDNDVSDADQALLEGTGATLHVLATTEGEN</sequence>
<dbReference type="PROSITE" id="PS00894">
    <property type="entry name" value="HTH_DEOR_1"/>
    <property type="match status" value="1"/>
</dbReference>
<dbReference type="KEGG" id="cgy:CGLY_07505"/>
<dbReference type="SUPFAM" id="SSF46785">
    <property type="entry name" value="Winged helix' DNA-binding domain"/>
    <property type="match status" value="1"/>
</dbReference>
<dbReference type="HOGENOM" id="CLU_060699_3_0_11"/>
<dbReference type="InterPro" id="IPR001034">
    <property type="entry name" value="DeoR_HTH"/>
</dbReference>
<dbReference type="GO" id="GO:0003700">
    <property type="term" value="F:DNA-binding transcription factor activity"/>
    <property type="evidence" value="ECO:0007669"/>
    <property type="project" value="InterPro"/>
</dbReference>
<keyword evidence="3" id="KW-0804">Transcription</keyword>
<dbReference type="PRINTS" id="PR00037">
    <property type="entry name" value="HTHLACR"/>
</dbReference>
<dbReference type="InterPro" id="IPR037171">
    <property type="entry name" value="NagB/RpiA_transferase-like"/>
</dbReference>
<dbReference type="PANTHER" id="PTHR30363">
    <property type="entry name" value="HTH-TYPE TRANSCRIPTIONAL REGULATOR SRLR-RELATED"/>
    <property type="match status" value="1"/>
</dbReference>
<dbReference type="AlphaFoldDB" id="X5EBD7"/>
<name>X5EBD7_9CORY</name>
<organism evidence="5 6">
    <name type="scientific">Corynebacterium glyciniphilum AJ 3170</name>
    <dbReference type="NCBI Taxonomy" id="1404245"/>
    <lineage>
        <taxon>Bacteria</taxon>
        <taxon>Bacillati</taxon>
        <taxon>Actinomycetota</taxon>
        <taxon>Actinomycetes</taxon>
        <taxon>Mycobacteriales</taxon>
        <taxon>Corynebacteriaceae</taxon>
        <taxon>Corynebacterium</taxon>
    </lineage>
</organism>
<keyword evidence="6" id="KW-1185">Reference proteome</keyword>
<dbReference type="SMART" id="SM00420">
    <property type="entry name" value="HTH_DEOR"/>
    <property type="match status" value="1"/>
</dbReference>
<feature type="domain" description="HTH deoR-type" evidence="4">
    <location>
        <begin position="31"/>
        <end position="86"/>
    </location>
</feature>